<dbReference type="PANTHER" id="PTHR43737">
    <property type="entry name" value="BLL7424 PROTEIN"/>
    <property type="match status" value="1"/>
</dbReference>
<feature type="non-terminal residue" evidence="1">
    <location>
        <position position="1"/>
    </location>
</feature>
<dbReference type="PANTHER" id="PTHR43737:SF1">
    <property type="entry name" value="DUF1501 DOMAIN-CONTAINING PROTEIN"/>
    <property type="match status" value="1"/>
</dbReference>
<dbReference type="RefSeq" id="WP_176626237.1">
    <property type="nucleotide sequence ID" value="NZ_JABXXQ010000474.1"/>
</dbReference>
<sequence>ALASLRGPLVGAPPGQPGGLLDLGGFYGLHPALAGMYGMYRANELLAVHAVAGATRSRSHFDAQDSLESGAEHRLNSGWLNRAALAFAQSNAGGRGLHDAAASRDPMALGVTVPLLLQGPAKVGSYAPDHTGRPSPDLYARIAALSGSDRLLGGTVAEGLRLRTLAETGMQDPMAMGAGGRPGAPDPYARNPFAQLAAAGGRLLGRPDGPRLAAMEIGGWDTHAGQASRLSAPLAQLDQGLVVLRDSLGPEAWGRTVVVAMTEFGRTARINGTQGTDHGTGGVAFLAGGAIQGGRVGGDWPGLGAGKLYQDRDLAPTTDLRALLKGVLAGHLGITDRGALNRIFPGSDGIGPTTGLLRA</sequence>
<dbReference type="InterPro" id="IPR010869">
    <property type="entry name" value="DUF1501"/>
</dbReference>
<dbReference type="Pfam" id="PF07394">
    <property type="entry name" value="DUF1501"/>
    <property type="match status" value="1"/>
</dbReference>
<comment type="caution">
    <text evidence="1">The sequence shown here is derived from an EMBL/GenBank/DDBJ whole genome shotgun (WGS) entry which is preliminary data.</text>
</comment>
<dbReference type="AlphaFoldDB" id="A0A850NTY2"/>
<proteinExistence type="predicted"/>
<accession>A0A850NTY2</accession>
<protein>
    <submittedName>
        <fullName evidence="1">DUF1501 domain-containing protein</fullName>
    </submittedName>
</protein>
<evidence type="ECO:0000313" key="1">
    <source>
        <dbReference type="EMBL" id="NVN31730.1"/>
    </source>
</evidence>
<dbReference type="Proteomes" id="UP000565205">
    <property type="component" value="Unassembled WGS sequence"/>
</dbReference>
<gene>
    <name evidence="1" type="ORF">HUK83_15485</name>
</gene>
<organism evidence="1 2">
    <name type="scientific">Endobacter medicaginis</name>
    <dbReference type="NCBI Taxonomy" id="1181271"/>
    <lineage>
        <taxon>Bacteria</taxon>
        <taxon>Pseudomonadati</taxon>
        <taxon>Pseudomonadota</taxon>
        <taxon>Alphaproteobacteria</taxon>
        <taxon>Acetobacterales</taxon>
        <taxon>Acetobacteraceae</taxon>
        <taxon>Endobacter</taxon>
    </lineage>
</organism>
<name>A0A850NTY2_9PROT</name>
<reference evidence="1 2" key="1">
    <citation type="submission" date="2020-06" db="EMBL/GenBank/DDBJ databases">
        <title>Description of novel acetic acid bacteria.</title>
        <authorList>
            <person name="Sombolestani A."/>
        </authorList>
    </citation>
    <scope>NUCLEOTIDE SEQUENCE [LARGE SCALE GENOMIC DNA]</scope>
    <source>
        <strain evidence="1 2">LMG 26838</strain>
    </source>
</reference>
<evidence type="ECO:0000313" key="2">
    <source>
        <dbReference type="Proteomes" id="UP000565205"/>
    </source>
</evidence>
<dbReference type="EMBL" id="JABXXQ010000474">
    <property type="protein sequence ID" value="NVN31730.1"/>
    <property type="molecule type" value="Genomic_DNA"/>
</dbReference>